<keyword evidence="1" id="KW-0732">Signal</keyword>
<dbReference type="Gene3D" id="2.120.10.30">
    <property type="entry name" value="TolB, C-terminal domain"/>
    <property type="match status" value="1"/>
</dbReference>
<dbReference type="RefSeq" id="WP_348267735.1">
    <property type="nucleotide sequence ID" value="NZ_CP121194.1"/>
</dbReference>
<evidence type="ECO:0000259" key="2">
    <source>
        <dbReference type="Pfam" id="PF22807"/>
    </source>
</evidence>
<name>A0AAU7DA64_9BACT</name>
<reference evidence="4" key="1">
    <citation type="submission" date="2023-03" db="EMBL/GenBank/DDBJ databases">
        <title>Edaphobacter sp.</title>
        <authorList>
            <person name="Huber K.J."/>
            <person name="Papendorf J."/>
            <person name="Pilke C."/>
            <person name="Bunk B."/>
            <person name="Sproeer C."/>
            <person name="Pester M."/>
        </authorList>
    </citation>
    <scope>NUCLEOTIDE SEQUENCE</scope>
    <source>
        <strain evidence="3">DSM 109919</strain>
        <strain evidence="4">DSM 109920</strain>
    </source>
</reference>
<protein>
    <recommendedName>
        <fullName evidence="2">Pyrroloquinoline quinone-dependent pyranose dehydrogenase beta-propeller domain-containing protein</fullName>
    </recommendedName>
</protein>
<dbReference type="InterPro" id="IPR054539">
    <property type="entry name" value="Beta-prop_PDH"/>
</dbReference>
<dbReference type="EMBL" id="CP121195">
    <property type="protein sequence ID" value="XBH13666.1"/>
    <property type="molecule type" value="Genomic_DNA"/>
</dbReference>
<gene>
    <name evidence="3" type="ORF">P4G45_00480</name>
    <name evidence="4" type="ORF">P8936_00485</name>
</gene>
<dbReference type="AlphaFoldDB" id="A0AAU7DA64"/>
<dbReference type="InterPro" id="IPR011042">
    <property type="entry name" value="6-blade_b-propeller_TolB-like"/>
</dbReference>
<sequence>MSANSTFLQVRSIRYDHHMSKLRTFFLVALATSLAANAQTALKPHTLHLASGKNMTLSLPAAFDIGVAAQGMRRVRFMAKSPDNRVFATDMYSLADNTQGTIYILGGLNPTTHTFSTRITYLKDLRNPNNVAFYTDPSGQSWLYTALTDRLLRYKYKAGDNAPTGPPEVLAHYPDYGLNYKYGGWHLTRTVAFARLHGQTRLYVTVGSSCNACREKEPIRASLSVMDPDGRNQQIIAQGLRNAVDMAFVPSIDDGALFATNMGDDHLGDQAPEDTFFELDSNRHPVPANSNYGWPTCYFEHGIVHEDPVVSHPDLNKNVFPPVGPTPPQFDCTHVPAAYTTFIAHSSPLGLAFFDDSNRLLNNTFLVALHGAGKPHIGTGYRVVRFTPASRHPENFLLGFLVKGKVTGRPCGIFQTGPDSFLVTDDVNGVIYSIHPKS</sequence>
<dbReference type="EMBL" id="CP121194">
    <property type="protein sequence ID" value="XBH10229.1"/>
    <property type="molecule type" value="Genomic_DNA"/>
</dbReference>
<evidence type="ECO:0000313" key="3">
    <source>
        <dbReference type="EMBL" id="XBH10229.1"/>
    </source>
</evidence>
<feature type="domain" description="Pyrroloquinoline quinone-dependent pyranose dehydrogenase beta-propeller" evidence="2">
    <location>
        <begin position="137"/>
        <end position="387"/>
    </location>
</feature>
<dbReference type="SUPFAM" id="SSF50952">
    <property type="entry name" value="Soluble quinoprotein glucose dehydrogenase"/>
    <property type="match status" value="1"/>
</dbReference>
<feature type="chain" id="PRO_5043288588" description="Pyrroloquinoline quinone-dependent pyranose dehydrogenase beta-propeller domain-containing protein" evidence="1">
    <location>
        <begin position="39"/>
        <end position="438"/>
    </location>
</feature>
<proteinExistence type="predicted"/>
<evidence type="ECO:0000256" key="1">
    <source>
        <dbReference type="SAM" id="SignalP"/>
    </source>
</evidence>
<feature type="signal peptide" evidence="1">
    <location>
        <begin position="1"/>
        <end position="38"/>
    </location>
</feature>
<dbReference type="Pfam" id="PF22807">
    <property type="entry name" value="TrAA12"/>
    <property type="match status" value="1"/>
</dbReference>
<accession>A0AAU7CXW2</accession>
<dbReference type="InterPro" id="IPR011041">
    <property type="entry name" value="Quinoprot_gluc/sorb_DH_b-prop"/>
</dbReference>
<accession>A0AAU7DA64</accession>
<organism evidence="4">
    <name type="scientific">Edaphobacter paludis</name>
    <dbReference type="NCBI Taxonomy" id="3035702"/>
    <lineage>
        <taxon>Bacteria</taxon>
        <taxon>Pseudomonadati</taxon>
        <taxon>Acidobacteriota</taxon>
        <taxon>Terriglobia</taxon>
        <taxon>Terriglobales</taxon>
        <taxon>Acidobacteriaceae</taxon>
        <taxon>Edaphobacter</taxon>
    </lineage>
</organism>
<dbReference type="KEGG" id="epl:P4G45_00480"/>
<evidence type="ECO:0000313" key="4">
    <source>
        <dbReference type="EMBL" id="XBH13666.1"/>
    </source>
</evidence>